<comment type="similarity">
    <text evidence="3 18">Belongs to the glycosyltransferase 10 family.</text>
</comment>
<protein>
    <recommendedName>
        <fullName evidence="18">Fucosyltransferase</fullName>
        <ecNumber evidence="18">2.4.1.-</ecNumber>
    </recommendedName>
</protein>
<dbReference type="Pfam" id="PF00852">
    <property type="entry name" value="Glyco_transf_10"/>
    <property type="match status" value="1"/>
</dbReference>
<accession>A0A8C9U694</accession>
<evidence type="ECO:0000259" key="19">
    <source>
        <dbReference type="Pfam" id="PF00852"/>
    </source>
</evidence>
<keyword evidence="22" id="KW-1185">Reference proteome</keyword>
<dbReference type="UniPathway" id="UPA00378"/>
<evidence type="ECO:0000256" key="6">
    <source>
        <dbReference type="ARBA" id="ARBA00022692"/>
    </source>
</evidence>
<dbReference type="GO" id="GO:0017083">
    <property type="term" value="F:4-galactosyl-N-acetylglucosaminide 3-alpha-L-fucosyltransferase activity"/>
    <property type="evidence" value="ECO:0007669"/>
    <property type="project" value="UniProtKB-EC"/>
</dbReference>
<proteinExistence type="inferred from homology"/>
<organism evidence="21 22">
    <name type="scientific">Scleropages formosus</name>
    <name type="common">Asian bonytongue</name>
    <name type="synonym">Osteoglossum formosum</name>
    <dbReference type="NCBI Taxonomy" id="113540"/>
    <lineage>
        <taxon>Eukaryota</taxon>
        <taxon>Metazoa</taxon>
        <taxon>Chordata</taxon>
        <taxon>Craniata</taxon>
        <taxon>Vertebrata</taxon>
        <taxon>Euteleostomi</taxon>
        <taxon>Actinopterygii</taxon>
        <taxon>Neopterygii</taxon>
        <taxon>Teleostei</taxon>
        <taxon>Osteoglossocephala</taxon>
        <taxon>Osteoglossomorpha</taxon>
        <taxon>Osteoglossiformes</taxon>
        <taxon>Osteoglossidae</taxon>
        <taxon>Scleropages</taxon>
    </lineage>
</organism>
<gene>
    <name evidence="21" type="primary">FUT4</name>
</gene>
<dbReference type="SUPFAM" id="SSF53756">
    <property type="entry name" value="UDP-Glycosyltransferase/glycogen phosphorylase"/>
    <property type="match status" value="1"/>
</dbReference>
<evidence type="ECO:0000313" key="21">
    <source>
        <dbReference type="Ensembl" id="ENSSFOP00015058042.1"/>
    </source>
</evidence>
<reference evidence="21 22" key="1">
    <citation type="submission" date="2019-04" db="EMBL/GenBank/DDBJ databases">
        <authorList>
            <consortium name="Wellcome Sanger Institute Data Sharing"/>
        </authorList>
    </citation>
    <scope>NUCLEOTIDE SEQUENCE [LARGE SCALE GENOMIC DNA]</scope>
</reference>
<dbReference type="Proteomes" id="UP000694397">
    <property type="component" value="Chromosome 10"/>
</dbReference>
<comment type="catalytic activity">
    <reaction evidence="13">
        <text>a beta-D-galactosyl-(1-&gt;4)-N-acetyl-beta-D-glucosaminyl derivative + GDP-beta-L-fucose = a beta-D-galactosyl-(1-&gt;4)-[alpha-L-fucosyl-(1-&gt;3)]-N-acetyl-beta-D-glucosaminyl derivative + GDP + H(+)</text>
        <dbReference type="Rhea" id="RHEA:14257"/>
        <dbReference type="ChEBI" id="CHEBI:15378"/>
        <dbReference type="ChEBI" id="CHEBI:57273"/>
        <dbReference type="ChEBI" id="CHEBI:58189"/>
        <dbReference type="ChEBI" id="CHEBI:133507"/>
        <dbReference type="ChEBI" id="CHEBI:137941"/>
        <dbReference type="EC" id="2.4.1.152"/>
    </reaction>
    <physiologicalReaction direction="left-to-right" evidence="13">
        <dbReference type="Rhea" id="RHEA:14258"/>
    </physiologicalReaction>
</comment>
<reference evidence="21" key="3">
    <citation type="submission" date="2025-09" db="UniProtKB">
        <authorList>
            <consortium name="Ensembl"/>
        </authorList>
    </citation>
    <scope>IDENTIFICATION</scope>
</reference>
<dbReference type="OrthoDB" id="427096at2759"/>
<dbReference type="InterPro" id="IPR055270">
    <property type="entry name" value="Glyco_tran_10_C"/>
</dbReference>
<evidence type="ECO:0000256" key="5">
    <source>
        <dbReference type="ARBA" id="ARBA00022679"/>
    </source>
</evidence>
<dbReference type="GO" id="GO:0006954">
    <property type="term" value="P:inflammatory response"/>
    <property type="evidence" value="ECO:0007669"/>
    <property type="project" value="UniProtKB-KW"/>
</dbReference>
<evidence type="ECO:0000256" key="10">
    <source>
        <dbReference type="ARBA" id="ARBA00023136"/>
    </source>
</evidence>
<feature type="domain" description="Fucosyltransferase N-terminal" evidence="20">
    <location>
        <begin position="76"/>
        <end position="181"/>
    </location>
</feature>
<evidence type="ECO:0000256" key="18">
    <source>
        <dbReference type="RuleBase" id="RU003832"/>
    </source>
</evidence>
<comment type="catalytic activity">
    <reaction evidence="14">
        <text>an alpha-Neu5Ac-(2-&gt;3)-beta-D-Gal-(1-&gt;4)-beta-D-GlcNAc6S derivative + GDP-beta-L-fucose = an alpha-Neu5Ac-(2-&gt;3)-beta-D-Gal-(1-&gt;4)-[alpha-L-Fuc-(1-&gt;3)]-beta-D-GlcNAc6S derivative + GDP + H(+)</text>
        <dbReference type="Rhea" id="RHEA:62004"/>
        <dbReference type="ChEBI" id="CHEBI:15378"/>
        <dbReference type="ChEBI" id="CHEBI:57273"/>
        <dbReference type="ChEBI" id="CHEBI:58189"/>
        <dbReference type="ChEBI" id="CHEBI:145344"/>
        <dbReference type="ChEBI" id="CHEBI:145345"/>
    </reaction>
    <physiologicalReaction direction="left-to-right" evidence="14">
        <dbReference type="Rhea" id="RHEA:62005"/>
    </physiologicalReaction>
</comment>
<keyword evidence="8 18" id="KW-1133">Transmembrane helix</keyword>
<comment type="function">
    <text evidence="17">Catalyzes alpha(1-&gt;3) linkage of fucosyl moiety transferred from GDP-beta-L-fucose to N-acetyl glucosamine (GlcNAc) within type 2 lactosamine (LacNAc, Gal-beta(1-&gt;4)GlcNAc) glycan attached to N- or O-linked glycoproteins. Robustly fucosylates nonsialylated distal LacNAc unit of the polylactosamine chain to form Lewis X antigen (CD15), a glycan determinant known to mediate important cellular functions in development and immunity. Fucosylates with lower efficiency sialylated LacNAc acceptors to form sialyl Lewis X and 6-sulfo sialyl Lewis X determinants that serve as recognition epitopes for C-type lectins. Together with FUT7 contributes to SELE, SELL and SELP selectin ligand biosynthesis and selectin-dependent lymphocyte homing, leukocyte migration and blood leukocyte homeostasis. In a cell type specific manner, may also fucosylate the internal LacNAc unit of the polylactosamine chain to form VIM-2 antigen that serves as recognition epitope for SELE.</text>
</comment>
<dbReference type="FunFam" id="3.40.50.11660:FF:000001">
    <property type="entry name" value="alpha-(1,3)-fucosyltransferase 9"/>
    <property type="match status" value="1"/>
</dbReference>
<dbReference type="GeneTree" id="ENSGT00940000162506"/>
<evidence type="ECO:0000313" key="22">
    <source>
        <dbReference type="Proteomes" id="UP000694397"/>
    </source>
</evidence>
<evidence type="ECO:0000256" key="11">
    <source>
        <dbReference type="ARBA" id="ARBA00023180"/>
    </source>
</evidence>
<sequence>MDASPARGSRSSASRSLEPACRAPAMKVSYLRVFAGGLLAILLVLVLCFRQLPTSPAEPNARAGGDPGEAAGARGVTVLLWYHPFGARRAMPDCAALYAIPGCIVTANRSAYPRADAVLVHHRDIRGNVSRLPQSARRGAQKWIWMNFESPTHTKHLERLEGLFNMTMSYKLGSDIFVPYGYLERARAPPRRVPLPTKRRLVAWVVSNWNEAHARVVFYWNLRRYVPIDVYGRAGAELVGDSVVRTVSAYKFYLAWENSQHTDYITEKLWHNALQSSAVPVVLGPPRSNYEKFLPADAFIHVDDFSGPAQLAAYLRFLARNPRSYLRYFAWKRRYTVHVASFWHEHYCAACAAVRASARHAKVVSDLALWFHA</sequence>
<keyword evidence="12" id="KW-0395">Inflammatory response</keyword>
<evidence type="ECO:0000256" key="17">
    <source>
        <dbReference type="ARBA" id="ARBA00046186"/>
    </source>
</evidence>
<dbReference type="InterPro" id="IPR001503">
    <property type="entry name" value="Glyco_trans_10"/>
</dbReference>
<keyword evidence="10 18" id="KW-0472">Membrane</keyword>
<evidence type="ECO:0000256" key="8">
    <source>
        <dbReference type="ARBA" id="ARBA00022989"/>
    </source>
</evidence>
<dbReference type="EC" id="2.4.1.-" evidence="18"/>
<dbReference type="AlphaFoldDB" id="A0A8C9U694"/>
<evidence type="ECO:0000256" key="12">
    <source>
        <dbReference type="ARBA" id="ARBA00023198"/>
    </source>
</evidence>
<dbReference type="Gene3D" id="3.40.50.11660">
    <property type="entry name" value="Glycosyl transferase family 10, C-terminal domain"/>
    <property type="match status" value="1"/>
</dbReference>
<dbReference type="InterPro" id="IPR038577">
    <property type="entry name" value="GT10-like_C_sf"/>
</dbReference>
<feature type="transmembrane region" description="Helical" evidence="18">
    <location>
        <begin position="30"/>
        <end position="52"/>
    </location>
</feature>
<evidence type="ECO:0000256" key="15">
    <source>
        <dbReference type="ARBA" id="ARBA00036234"/>
    </source>
</evidence>
<dbReference type="PANTHER" id="PTHR11929:SF132">
    <property type="entry name" value="ALPHA-(1,3)-FUCOSYLTRANSFERASE 4"/>
    <property type="match status" value="1"/>
</dbReference>
<evidence type="ECO:0000256" key="14">
    <source>
        <dbReference type="ARBA" id="ARBA00035849"/>
    </source>
</evidence>
<dbReference type="PANTHER" id="PTHR11929">
    <property type="entry name" value="ALPHA- 1,3 -FUCOSYLTRANSFERASE"/>
    <property type="match status" value="1"/>
</dbReference>
<keyword evidence="9 18" id="KW-0333">Golgi apparatus</keyword>
<dbReference type="GO" id="GO:0032580">
    <property type="term" value="C:Golgi cisterna membrane"/>
    <property type="evidence" value="ECO:0007669"/>
    <property type="project" value="UniProtKB-SubCell"/>
</dbReference>
<name>A0A8C9U694_SCLFO</name>
<dbReference type="InterPro" id="IPR031481">
    <property type="entry name" value="Glyco_tran_10_N"/>
</dbReference>
<comment type="pathway">
    <text evidence="2">Protein modification; protein glycosylation.</text>
</comment>
<evidence type="ECO:0000256" key="3">
    <source>
        <dbReference type="ARBA" id="ARBA00008919"/>
    </source>
</evidence>
<keyword evidence="6 18" id="KW-0812">Transmembrane</keyword>
<dbReference type="Pfam" id="PF17039">
    <property type="entry name" value="Glyco_tran_10_N"/>
    <property type="match status" value="1"/>
</dbReference>
<feature type="domain" description="Fucosyltransferase C-terminal" evidence="19">
    <location>
        <begin position="196"/>
        <end position="370"/>
    </location>
</feature>
<keyword evidence="5 18" id="KW-0808">Transferase</keyword>
<keyword evidence="7" id="KW-0735">Signal-anchor</keyword>
<dbReference type="Ensembl" id="ENSSFOT00015070872.1">
    <property type="protein sequence ID" value="ENSSFOP00015058042.1"/>
    <property type="gene ID" value="ENSSFOG00015033363.1"/>
</dbReference>
<evidence type="ECO:0000256" key="1">
    <source>
        <dbReference type="ARBA" id="ARBA00004323"/>
    </source>
</evidence>
<comment type="catalytic activity">
    <reaction evidence="15">
        <text>an alpha-Neu5Ac-(2-&gt;3)-beta-D-Gal-(1-&gt;4)-beta-D-GlcNAc-(1-&gt;3)-beta-D-Gal-(1-&gt;4)-beta-D-GlcNAc derivative + GDP-beta-L-fucose = an alpha-Neu5Ac-(2-&gt;3)-beta-D-Gal-(1-&gt;4)-beta-D-GlcNAc-(1-&gt;3)-beta-D-Gal-(1-&gt;4)-[alpha-L-Fuc-(1-&gt;3)]-beta-D-GlcNAc derivative + GDP + H(+)</text>
        <dbReference type="Rhea" id="RHEA:68044"/>
        <dbReference type="ChEBI" id="CHEBI:15378"/>
        <dbReference type="ChEBI" id="CHEBI:57273"/>
        <dbReference type="ChEBI" id="CHEBI:58189"/>
        <dbReference type="ChEBI" id="CHEBI:145343"/>
        <dbReference type="ChEBI" id="CHEBI:176900"/>
    </reaction>
    <physiologicalReaction direction="left-to-right" evidence="15">
        <dbReference type="Rhea" id="RHEA:68045"/>
    </physiologicalReaction>
</comment>
<evidence type="ECO:0000256" key="2">
    <source>
        <dbReference type="ARBA" id="ARBA00004922"/>
    </source>
</evidence>
<evidence type="ECO:0000256" key="7">
    <source>
        <dbReference type="ARBA" id="ARBA00022968"/>
    </source>
</evidence>
<evidence type="ECO:0000256" key="13">
    <source>
        <dbReference type="ARBA" id="ARBA00029329"/>
    </source>
</evidence>
<keyword evidence="4 18" id="KW-0328">Glycosyltransferase</keyword>
<dbReference type="GO" id="GO:0000139">
    <property type="term" value="C:Golgi membrane"/>
    <property type="evidence" value="ECO:0007669"/>
    <property type="project" value="UniProtKB-SubCell"/>
</dbReference>
<comment type="catalytic activity">
    <reaction evidence="16">
        <text>an N-acetyl-alpha-neuraminyl-(2-&gt;3)-beta-D-galactosyl-(1-&gt;4)-N-acetyl-beta-D-glucosaminyl derivative + GDP-beta-L-fucose = an alpha-Neu5Ac-(2-&gt;3)-beta-D-Gal-(1-&gt;4)-[alpha-L-Fuc-(1-&gt;3)]-beta-D-GlcNAc derivative + GDP + H(+)</text>
        <dbReference type="Rhea" id="RHEA:56076"/>
        <dbReference type="ChEBI" id="CHEBI:15378"/>
        <dbReference type="ChEBI" id="CHEBI:57273"/>
        <dbReference type="ChEBI" id="CHEBI:58189"/>
        <dbReference type="ChEBI" id="CHEBI:136545"/>
        <dbReference type="ChEBI" id="CHEBI:139509"/>
    </reaction>
    <physiologicalReaction direction="left-to-right" evidence="16">
        <dbReference type="Rhea" id="RHEA:56077"/>
    </physiologicalReaction>
</comment>
<evidence type="ECO:0000259" key="20">
    <source>
        <dbReference type="Pfam" id="PF17039"/>
    </source>
</evidence>
<comment type="subcellular location">
    <subcellularLocation>
        <location evidence="1">Golgi apparatus membrane</location>
        <topology evidence="1">Single-pass type II membrane protein</topology>
    </subcellularLocation>
    <subcellularLocation>
        <location evidence="18">Golgi apparatus</location>
        <location evidence="18">Golgi stack membrane</location>
        <topology evidence="18">Single-pass type II membrane protein</topology>
    </subcellularLocation>
</comment>
<reference evidence="21" key="2">
    <citation type="submission" date="2025-08" db="UniProtKB">
        <authorList>
            <consortium name="Ensembl"/>
        </authorList>
    </citation>
    <scope>IDENTIFICATION</scope>
</reference>
<evidence type="ECO:0000256" key="9">
    <source>
        <dbReference type="ARBA" id="ARBA00023034"/>
    </source>
</evidence>
<evidence type="ECO:0000256" key="4">
    <source>
        <dbReference type="ARBA" id="ARBA00022676"/>
    </source>
</evidence>
<keyword evidence="11" id="KW-0325">Glycoprotein</keyword>
<evidence type="ECO:0000256" key="16">
    <source>
        <dbReference type="ARBA" id="ARBA00036481"/>
    </source>
</evidence>